<proteinExistence type="predicted"/>
<evidence type="ECO:0000313" key="3">
    <source>
        <dbReference type="Proteomes" id="UP000663937"/>
    </source>
</evidence>
<dbReference type="AlphaFoldDB" id="A0A8A4ZER6"/>
<dbReference type="KEGG" id="psic:J4E96_05670"/>
<evidence type="ECO:0000256" key="1">
    <source>
        <dbReference type="SAM" id="SignalP"/>
    </source>
</evidence>
<accession>A0A8A4ZER6</accession>
<feature type="signal peptide" evidence="1">
    <location>
        <begin position="1"/>
        <end position="27"/>
    </location>
</feature>
<keyword evidence="3" id="KW-1185">Reference proteome</keyword>
<name>A0A8A4ZER6_9MICO</name>
<dbReference type="RefSeq" id="WP_227424809.1">
    <property type="nucleotide sequence ID" value="NZ_CP071868.1"/>
</dbReference>
<dbReference type="Proteomes" id="UP000663937">
    <property type="component" value="Chromosome"/>
</dbReference>
<keyword evidence="1" id="KW-0732">Signal</keyword>
<feature type="chain" id="PRO_5035228363" description="Secreted protein" evidence="1">
    <location>
        <begin position="28"/>
        <end position="174"/>
    </location>
</feature>
<evidence type="ECO:0000313" key="2">
    <source>
        <dbReference type="EMBL" id="QTE30470.1"/>
    </source>
</evidence>
<organism evidence="2 3">
    <name type="scientific">Pengzhenrongella sicca</name>
    <dbReference type="NCBI Taxonomy" id="2819238"/>
    <lineage>
        <taxon>Bacteria</taxon>
        <taxon>Bacillati</taxon>
        <taxon>Actinomycetota</taxon>
        <taxon>Actinomycetes</taxon>
        <taxon>Micrococcales</taxon>
        <taxon>Pengzhenrongella</taxon>
    </lineage>
</organism>
<dbReference type="EMBL" id="CP071868">
    <property type="protein sequence ID" value="QTE30470.1"/>
    <property type="molecule type" value="Genomic_DNA"/>
</dbReference>
<reference evidence="2" key="1">
    <citation type="submission" date="2021-03" db="EMBL/GenBank/DDBJ databases">
        <title>Pengzhenrongella sicca gen. nov., sp. nov., a new member of suborder Micrococcineae isolated from High-Arctic tundra soil.</title>
        <authorList>
            <person name="Peng F."/>
        </authorList>
    </citation>
    <scope>NUCLEOTIDE SEQUENCE</scope>
    <source>
        <strain evidence="2">LRZ-2</strain>
    </source>
</reference>
<gene>
    <name evidence="2" type="ORF">J4E96_05670</name>
</gene>
<evidence type="ECO:0008006" key="4">
    <source>
        <dbReference type="Google" id="ProtNLM"/>
    </source>
</evidence>
<protein>
    <recommendedName>
        <fullName evidence="4">Secreted protein</fullName>
    </recommendedName>
</protein>
<sequence>MHTRNKFISTIALAGILSMSLSGVANAAPEPVPDSTVVSEAGITAMQIAPAGATGSQIEQAIQAFEIRDSAATASASPLVANGTGDYYSYCEEGSSGLMVWTNNSPSNCYGWFYEYLDGSRLSKVNMLQLKVAGQTGPNPADLVEWCDANGTACMVVVWIAGGVGNYLRALIFG</sequence>